<dbReference type="RefSeq" id="XP_017970411.1">
    <property type="nucleotide sequence ID" value="XM_018114922.1"/>
</dbReference>
<reference evidence="2" key="1">
    <citation type="journal article" date="1997" name="Nucleic Acids Res.">
        <title>tRNAscan-SE: a program for improved detection of transfer RNA genes in genomic sequence.</title>
        <authorList>
            <person name="Lowe T.M."/>
            <person name="Eddy S.R."/>
        </authorList>
    </citation>
    <scope>NUCLEOTIDE SEQUENCE [LARGE SCALE GENOMIC DNA]</scope>
    <source>
        <strain evidence="2">r\B97-61/B2</strain>
    </source>
</reference>
<organism evidence="2 3">
    <name type="scientific">Theobroma cacao</name>
    <name type="common">Cacao</name>
    <name type="synonym">Cocoa</name>
    <dbReference type="NCBI Taxonomy" id="3641"/>
    <lineage>
        <taxon>Eukaryota</taxon>
        <taxon>Viridiplantae</taxon>
        <taxon>Streptophyta</taxon>
        <taxon>Embryophyta</taxon>
        <taxon>Tracheophyta</taxon>
        <taxon>Spermatophyta</taxon>
        <taxon>Magnoliopsida</taxon>
        <taxon>eudicotyledons</taxon>
        <taxon>Gunneridae</taxon>
        <taxon>Pentapetalae</taxon>
        <taxon>rosids</taxon>
        <taxon>malvids</taxon>
        <taxon>Malvales</taxon>
        <taxon>Malvaceae</taxon>
        <taxon>Byttnerioideae</taxon>
        <taxon>Theobroma</taxon>
    </lineage>
</organism>
<reference evidence="3" key="2">
    <citation type="submission" date="2025-08" db="UniProtKB">
        <authorList>
            <consortium name="RefSeq"/>
        </authorList>
    </citation>
    <scope>IDENTIFICATION</scope>
</reference>
<feature type="region of interest" description="Disordered" evidence="1">
    <location>
        <begin position="1"/>
        <end position="39"/>
    </location>
</feature>
<dbReference type="Pfam" id="PF08284">
    <property type="entry name" value="RVP_2"/>
    <property type="match status" value="1"/>
</dbReference>
<dbReference type="Proteomes" id="UP000694886">
    <property type="component" value="Chromosome 2"/>
</dbReference>
<proteinExistence type="predicted"/>
<dbReference type="AlphaFoldDB" id="A0AB32VWV9"/>
<evidence type="ECO:0000313" key="2">
    <source>
        <dbReference type="Proteomes" id="UP000694886"/>
    </source>
</evidence>
<evidence type="ECO:0000256" key="1">
    <source>
        <dbReference type="SAM" id="MobiDB-lite"/>
    </source>
</evidence>
<sequence length="192" mass="21588">MSSSRPSGSTKGLTIAPKGGVTGANTGARQRTFSSGRQQNYRQDCVRRKEQLVVSTPLKKVFVVEWEYESYVVRVKDKDTLVNLVVLDTLDFDVILGMYWLSPCHANVDCYHKLVKFYFLGEPSFNIQGDRSNALTNLISVMSTRKLLRQGCLGYLAVVRDTQAKVEDISQVSVVNEFMDVFLEELPSLPPK</sequence>
<dbReference type="GeneID" id="108660666"/>
<dbReference type="InterPro" id="IPR021109">
    <property type="entry name" value="Peptidase_aspartic_dom_sf"/>
</dbReference>
<feature type="compositionally biased region" description="Polar residues" evidence="1">
    <location>
        <begin position="23"/>
        <end position="39"/>
    </location>
</feature>
<dbReference type="Gene3D" id="2.40.70.10">
    <property type="entry name" value="Acid Proteases"/>
    <property type="match status" value="1"/>
</dbReference>
<feature type="compositionally biased region" description="Polar residues" evidence="1">
    <location>
        <begin position="1"/>
        <end position="12"/>
    </location>
</feature>
<dbReference type="KEGG" id="tcc:108660666"/>
<name>A0AB32VWV9_THECC</name>
<evidence type="ECO:0000313" key="3">
    <source>
        <dbReference type="RefSeq" id="XP_017970411.1"/>
    </source>
</evidence>
<gene>
    <name evidence="3" type="primary">LOC108660666</name>
</gene>
<accession>A0AB32VWV9</accession>
<protein>
    <submittedName>
        <fullName evidence="3">Uncharacterized protein LOC108660666</fullName>
    </submittedName>
</protein>
<dbReference type="Gramene" id="Tc02v2_t018330.1">
    <property type="protein sequence ID" value="Tc02v2_p018330.1"/>
    <property type="gene ID" value="Tc02v2_g018330"/>
</dbReference>